<proteinExistence type="inferred from homology"/>
<dbReference type="EC" id="2.7.13.3" evidence="3"/>
<dbReference type="SMART" id="SM00065">
    <property type="entry name" value="GAF"/>
    <property type="match status" value="1"/>
</dbReference>
<feature type="domain" description="Phytochrome chromophore attachment site" evidence="10">
    <location>
        <begin position="146"/>
        <end position="307"/>
    </location>
</feature>
<dbReference type="InterPro" id="IPR050351">
    <property type="entry name" value="BphY/WalK/GraS-like"/>
</dbReference>
<keyword evidence="9" id="KW-0675">Receptor</keyword>
<dbReference type="SUPFAM" id="SSF55874">
    <property type="entry name" value="ATPase domain of HSP90 chaperone/DNA topoisomerase II/histidine kinase"/>
    <property type="match status" value="1"/>
</dbReference>
<evidence type="ECO:0000256" key="1">
    <source>
        <dbReference type="ARBA" id="ARBA00000085"/>
    </source>
</evidence>
<dbReference type="GO" id="GO:0009584">
    <property type="term" value="P:detection of visible light"/>
    <property type="evidence" value="ECO:0007669"/>
    <property type="project" value="InterPro"/>
</dbReference>
<dbReference type="InterPro" id="IPR029016">
    <property type="entry name" value="GAF-like_dom_sf"/>
</dbReference>
<reference evidence="12 13" key="1">
    <citation type="submission" date="2016-10" db="EMBL/GenBank/DDBJ databases">
        <authorList>
            <person name="de Groot N.N."/>
        </authorList>
    </citation>
    <scope>NUCLEOTIDE SEQUENCE [LARGE SCALE GENOMIC DNA]</scope>
    <source>
        <strain evidence="12 13">MAR_2009_71</strain>
    </source>
</reference>
<dbReference type="CDD" id="cd00082">
    <property type="entry name" value="HisKA"/>
    <property type="match status" value="1"/>
</dbReference>
<comment type="similarity">
    <text evidence="2">In the N-terminal section; belongs to the phytochrome family.</text>
</comment>
<dbReference type="InterPro" id="IPR013515">
    <property type="entry name" value="Phytochrome_cen-reg"/>
</dbReference>
<dbReference type="Pfam" id="PF08446">
    <property type="entry name" value="PAS_2"/>
    <property type="match status" value="1"/>
</dbReference>
<evidence type="ECO:0000259" key="11">
    <source>
        <dbReference type="PROSITE" id="PS50109"/>
    </source>
</evidence>
<dbReference type="InterPro" id="IPR003018">
    <property type="entry name" value="GAF"/>
</dbReference>
<evidence type="ECO:0000256" key="2">
    <source>
        <dbReference type="ARBA" id="ARBA00006402"/>
    </source>
</evidence>
<dbReference type="InterPro" id="IPR036097">
    <property type="entry name" value="HisK_dim/P_sf"/>
</dbReference>
<dbReference type="SUPFAM" id="SSF55781">
    <property type="entry name" value="GAF domain-like"/>
    <property type="match status" value="2"/>
</dbReference>
<evidence type="ECO:0000256" key="8">
    <source>
        <dbReference type="ARBA" id="ARBA00022991"/>
    </source>
</evidence>
<dbReference type="InterPro" id="IPR013654">
    <property type="entry name" value="PAS_2"/>
</dbReference>
<dbReference type="PROSITE" id="PS50109">
    <property type="entry name" value="HIS_KIN"/>
    <property type="match status" value="1"/>
</dbReference>
<dbReference type="InterPro" id="IPR003594">
    <property type="entry name" value="HATPase_dom"/>
</dbReference>
<dbReference type="GO" id="GO:0000156">
    <property type="term" value="F:phosphorelay response regulator activity"/>
    <property type="evidence" value="ECO:0007669"/>
    <property type="project" value="TreeGrafter"/>
</dbReference>
<dbReference type="Gene3D" id="3.30.450.270">
    <property type="match status" value="1"/>
</dbReference>
<dbReference type="GO" id="GO:0030295">
    <property type="term" value="F:protein kinase activator activity"/>
    <property type="evidence" value="ECO:0007669"/>
    <property type="project" value="TreeGrafter"/>
</dbReference>
<evidence type="ECO:0000313" key="12">
    <source>
        <dbReference type="EMBL" id="SEC73296.1"/>
    </source>
</evidence>
<dbReference type="GO" id="GO:0000155">
    <property type="term" value="F:phosphorelay sensor kinase activity"/>
    <property type="evidence" value="ECO:0007669"/>
    <property type="project" value="InterPro"/>
</dbReference>
<evidence type="ECO:0000256" key="7">
    <source>
        <dbReference type="ARBA" id="ARBA00022777"/>
    </source>
</evidence>
<dbReference type="PRINTS" id="PR01033">
    <property type="entry name" value="PHYTOCHROME"/>
</dbReference>
<evidence type="ECO:0000313" key="13">
    <source>
        <dbReference type="Proteomes" id="UP000183038"/>
    </source>
</evidence>
<dbReference type="SUPFAM" id="SSF47384">
    <property type="entry name" value="Homodimeric domain of signal transducing histidine kinase"/>
    <property type="match status" value="1"/>
</dbReference>
<name>A0A1H4UX58_9FLAO</name>
<dbReference type="Pfam" id="PF02518">
    <property type="entry name" value="HATPase_c"/>
    <property type="match status" value="1"/>
</dbReference>
<dbReference type="Gene3D" id="1.10.287.130">
    <property type="match status" value="1"/>
</dbReference>
<keyword evidence="5" id="KW-0716">Sensory transduction</keyword>
<dbReference type="InterPro" id="IPR005467">
    <property type="entry name" value="His_kinase_dom"/>
</dbReference>
<dbReference type="AlphaFoldDB" id="A0A1H4UX58"/>
<dbReference type="SMART" id="SM00387">
    <property type="entry name" value="HATPase_c"/>
    <property type="match status" value="1"/>
</dbReference>
<dbReference type="RefSeq" id="WP_074674588.1">
    <property type="nucleotide sequence ID" value="NZ_FNTB01000001.1"/>
</dbReference>
<dbReference type="Pfam" id="PF01590">
    <property type="entry name" value="GAF"/>
    <property type="match status" value="1"/>
</dbReference>
<dbReference type="GO" id="GO:0007234">
    <property type="term" value="P:osmosensory signaling via phosphorelay pathway"/>
    <property type="evidence" value="ECO:0007669"/>
    <property type="project" value="TreeGrafter"/>
</dbReference>
<dbReference type="InterPro" id="IPR036890">
    <property type="entry name" value="HATPase_C_sf"/>
</dbReference>
<dbReference type="GO" id="GO:0006355">
    <property type="term" value="P:regulation of DNA-templated transcription"/>
    <property type="evidence" value="ECO:0007669"/>
    <property type="project" value="InterPro"/>
</dbReference>
<dbReference type="InterPro" id="IPR016132">
    <property type="entry name" value="Phyto_chromo_attachment"/>
</dbReference>
<protein>
    <recommendedName>
        <fullName evidence="3">histidine kinase</fullName>
        <ecNumber evidence="3">2.7.13.3</ecNumber>
    </recommendedName>
</protein>
<feature type="domain" description="Histidine kinase" evidence="11">
    <location>
        <begin position="529"/>
        <end position="747"/>
    </location>
</feature>
<accession>A0A1H4UX58</accession>
<dbReference type="OrthoDB" id="9766459at2"/>
<dbReference type="InterPro" id="IPR001294">
    <property type="entry name" value="Phytochrome"/>
</dbReference>
<dbReference type="PANTHER" id="PTHR42878:SF15">
    <property type="entry name" value="BACTERIOPHYTOCHROME"/>
    <property type="match status" value="1"/>
</dbReference>
<dbReference type="SUPFAM" id="SSF55785">
    <property type="entry name" value="PYP-like sensor domain (PAS domain)"/>
    <property type="match status" value="1"/>
</dbReference>
<evidence type="ECO:0000256" key="5">
    <source>
        <dbReference type="ARBA" id="ARBA00022606"/>
    </source>
</evidence>
<dbReference type="InterPro" id="IPR003661">
    <property type="entry name" value="HisK_dim/P_dom"/>
</dbReference>
<organism evidence="12 13">
    <name type="scientific">Maribacter dokdonensis</name>
    <dbReference type="NCBI Taxonomy" id="320912"/>
    <lineage>
        <taxon>Bacteria</taxon>
        <taxon>Pseudomonadati</taxon>
        <taxon>Bacteroidota</taxon>
        <taxon>Flavobacteriia</taxon>
        <taxon>Flavobacteriales</taxon>
        <taxon>Flavobacteriaceae</taxon>
        <taxon>Maribacter</taxon>
    </lineage>
</organism>
<dbReference type="GO" id="GO:0009881">
    <property type="term" value="F:photoreceptor activity"/>
    <property type="evidence" value="ECO:0007669"/>
    <property type="project" value="UniProtKB-KW"/>
</dbReference>
<dbReference type="EMBL" id="FNTB01000001">
    <property type="protein sequence ID" value="SEC73296.1"/>
    <property type="molecule type" value="Genomic_DNA"/>
</dbReference>
<keyword evidence="7 12" id="KW-0418">Kinase</keyword>
<dbReference type="Proteomes" id="UP000183038">
    <property type="component" value="Unassembled WGS sequence"/>
</dbReference>
<dbReference type="Gene3D" id="3.30.450.20">
    <property type="entry name" value="PAS domain"/>
    <property type="match status" value="1"/>
</dbReference>
<dbReference type="PROSITE" id="PS50046">
    <property type="entry name" value="PHYTOCHROME_2"/>
    <property type="match status" value="1"/>
</dbReference>
<evidence type="ECO:0000256" key="3">
    <source>
        <dbReference type="ARBA" id="ARBA00012438"/>
    </source>
</evidence>
<keyword evidence="6" id="KW-0808">Transferase</keyword>
<sequence length="747" mass="86309">MEFRDIVNRDIVNLENCEDEAIHIPGLIQPHGFLIALDVETKTINVCSENLKEYLGIDYTAVLGKNFNSVFEFSLDTLIKNIQEDNGERKLNFNEFCWGKLLAFTVHKSGNSIIVEGETTENHSNEEAKLYNASKKLLSYIEDTSSLKDLCNSVAKTIKEITGYDRVMIYKFDSEYNGEVYAEVKEKQLEPFLGLHYPHTDIPPQARALYIKNLLRIIGDINYRPIKLYTYTNSKLETLDLGLSVLRSVSPIHLQYLNNMGVGATLTVSLLHKGKLWGLIACHHYSTKFLSQEVRNTVKLHAHFITSQIDVRILNEQYEISRQVNQCVDNLTAKELPFVRASVQELFSDDAIYNLCNSNGVVAFINGEFYIRGDVPELNKLERYTNLLFKEQHQNTYISSNMPQVHQVENGVLEEFPGVLFYKLDNENYIAWFRVPTIRTITWAGDPNKAIEKDKYGLSPRKSFQSFEERVKDTSKPWLTPEIVASQKFRLYLQSLVRSILTNEDKERQRILSEHLKAVNTELENISWISTHDLQEPLRKIRMMASTLTENSEQYQVTDLVFKRIMRMSKSAERMQNLVRNILHYNKTNAEFQELEEIDFYALICQLEEDLKENLSEERATIQVSKELPTIFGIPFLIKQCVLNIISNALKFKHPERDVVIEVYNDLADEKSDLYHVLSIKDNGIGFDQEHEDKIFRIFSRLHSQSEFEGTGIGLAFCKKIMLKHNGFIRASGVKDEGAIIRLYFPK</sequence>
<dbReference type="Gene3D" id="3.30.450.40">
    <property type="match status" value="1"/>
</dbReference>
<dbReference type="InterPro" id="IPR035965">
    <property type="entry name" value="PAS-like_dom_sf"/>
</dbReference>
<keyword evidence="8" id="KW-0157">Chromophore</keyword>
<keyword evidence="4" id="KW-0600">Photoreceptor protein</keyword>
<gene>
    <name evidence="12" type="ORF">SAMN05192540_3938</name>
</gene>
<dbReference type="InterPro" id="IPR043150">
    <property type="entry name" value="Phytochrome_PHY_sf"/>
</dbReference>
<evidence type="ECO:0000256" key="9">
    <source>
        <dbReference type="ARBA" id="ARBA00023170"/>
    </source>
</evidence>
<comment type="catalytic activity">
    <reaction evidence="1">
        <text>ATP + protein L-histidine = ADP + protein N-phospho-L-histidine.</text>
        <dbReference type="EC" id="2.7.13.3"/>
    </reaction>
</comment>
<evidence type="ECO:0000256" key="4">
    <source>
        <dbReference type="ARBA" id="ARBA00022543"/>
    </source>
</evidence>
<dbReference type="PANTHER" id="PTHR42878">
    <property type="entry name" value="TWO-COMPONENT HISTIDINE KINASE"/>
    <property type="match status" value="1"/>
</dbReference>
<dbReference type="Pfam" id="PF00360">
    <property type="entry name" value="PHY"/>
    <property type="match status" value="1"/>
</dbReference>
<dbReference type="Gene3D" id="3.30.565.10">
    <property type="entry name" value="Histidine kinase-like ATPase, C-terminal domain"/>
    <property type="match status" value="1"/>
</dbReference>
<evidence type="ECO:0000259" key="10">
    <source>
        <dbReference type="PROSITE" id="PS50046"/>
    </source>
</evidence>
<evidence type="ECO:0000256" key="6">
    <source>
        <dbReference type="ARBA" id="ARBA00022679"/>
    </source>
</evidence>